<dbReference type="EMBL" id="OCZC01000076">
    <property type="protein sequence ID" value="SOO25957.1"/>
    <property type="molecule type" value="Genomic_DNA"/>
</dbReference>
<evidence type="ECO:0000313" key="7">
    <source>
        <dbReference type="Proteomes" id="UP000234345"/>
    </source>
</evidence>
<dbReference type="PANTHER" id="PTHR30055:SF220">
    <property type="entry name" value="TETR-FAMILY REGULATORY PROTEIN"/>
    <property type="match status" value="1"/>
</dbReference>
<dbReference type="InterPro" id="IPR036271">
    <property type="entry name" value="Tet_transcr_reg_TetR-rel_C_sf"/>
</dbReference>
<dbReference type="SUPFAM" id="SSF46689">
    <property type="entry name" value="Homeodomain-like"/>
    <property type="match status" value="1"/>
</dbReference>
<name>A0A7Z7NJ42_XANCH</name>
<organism evidence="6 7">
    <name type="scientific">Xanthomonas campestris pv. phaseoli</name>
    <dbReference type="NCBI Taxonomy" id="317013"/>
    <lineage>
        <taxon>Bacteria</taxon>
        <taxon>Pseudomonadati</taxon>
        <taxon>Pseudomonadota</taxon>
        <taxon>Gammaproteobacteria</taxon>
        <taxon>Lysobacterales</taxon>
        <taxon>Lysobacteraceae</taxon>
        <taxon>Xanthomonas</taxon>
    </lineage>
</organism>
<evidence type="ECO:0000259" key="5">
    <source>
        <dbReference type="PROSITE" id="PS50977"/>
    </source>
</evidence>
<dbReference type="InterPro" id="IPR009057">
    <property type="entry name" value="Homeodomain-like_sf"/>
</dbReference>
<dbReference type="SUPFAM" id="SSF48498">
    <property type="entry name" value="Tetracyclin repressor-like, C-terminal domain"/>
    <property type="match status" value="1"/>
</dbReference>
<evidence type="ECO:0000256" key="4">
    <source>
        <dbReference type="PROSITE-ProRule" id="PRU00335"/>
    </source>
</evidence>
<sequence length="239" mass="26147">MSCEEKRYLVDDKMCHQSGARILSTSRWFDPLLLPYAKLPMPTSSTTAAYHHGDLPAALRRAGWDLLGESGLRGLTLRACARRAGVSHAAPAHHFGSLDGLLADVAADGYERMLARILATQREVDDPLMGCGLGYIRFALEFPQHFRLMLGLDVRALRWPRLTEASAAAMACLRETVRAQWIARHATDPGAALLEQRTVLAWSAVHGYASLAIDGKHEALLGVAPELVFAPLLKGLFEP</sequence>
<evidence type="ECO:0000256" key="3">
    <source>
        <dbReference type="ARBA" id="ARBA00023163"/>
    </source>
</evidence>
<dbReference type="PANTHER" id="PTHR30055">
    <property type="entry name" value="HTH-TYPE TRANSCRIPTIONAL REGULATOR RUTR"/>
    <property type="match status" value="1"/>
</dbReference>
<dbReference type="GO" id="GO:0000976">
    <property type="term" value="F:transcription cis-regulatory region binding"/>
    <property type="evidence" value="ECO:0007669"/>
    <property type="project" value="TreeGrafter"/>
</dbReference>
<proteinExistence type="predicted"/>
<dbReference type="Pfam" id="PF00440">
    <property type="entry name" value="TetR_N"/>
    <property type="match status" value="1"/>
</dbReference>
<dbReference type="PROSITE" id="PS50977">
    <property type="entry name" value="HTH_TETR_2"/>
    <property type="match status" value="1"/>
</dbReference>
<evidence type="ECO:0000256" key="1">
    <source>
        <dbReference type="ARBA" id="ARBA00023015"/>
    </source>
</evidence>
<keyword evidence="1" id="KW-0805">Transcription regulation</keyword>
<dbReference type="InterPro" id="IPR050109">
    <property type="entry name" value="HTH-type_TetR-like_transc_reg"/>
</dbReference>
<feature type="DNA-binding region" description="H-T-H motif" evidence="4">
    <location>
        <begin position="76"/>
        <end position="95"/>
    </location>
</feature>
<keyword evidence="2 4" id="KW-0238">DNA-binding</keyword>
<accession>A0A7Z7NJ42</accession>
<dbReference type="GO" id="GO:0003700">
    <property type="term" value="F:DNA-binding transcription factor activity"/>
    <property type="evidence" value="ECO:0007669"/>
    <property type="project" value="TreeGrafter"/>
</dbReference>
<evidence type="ECO:0000313" key="6">
    <source>
        <dbReference type="EMBL" id="SOO25957.1"/>
    </source>
</evidence>
<keyword evidence="3" id="KW-0804">Transcription</keyword>
<dbReference type="Gene3D" id="1.10.357.10">
    <property type="entry name" value="Tetracycline Repressor, domain 2"/>
    <property type="match status" value="1"/>
</dbReference>
<dbReference type="InterPro" id="IPR025996">
    <property type="entry name" value="MT1864/Rv1816-like_C"/>
</dbReference>
<dbReference type="Pfam" id="PF13305">
    <property type="entry name" value="TetR_C_33"/>
    <property type="match status" value="1"/>
</dbReference>
<dbReference type="Proteomes" id="UP000234345">
    <property type="component" value="Unassembled WGS sequence"/>
</dbReference>
<protein>
    <submittedName>
        <fullName evidence="6">Transcriptional regulator</fullName>
    </submittedName>
</protein>
<comment type="caution">
    <text evidence="6">The sequence shown here is derived from an EMBL/GenBank/DDBJ whole genome shotgun (WGS) entry which is preliminary data.</text>
</comment>
<feature type="domain" description="HTH tetR-type" evidence="5">
    <location>
        <begin position="53"/>
        <end position="113"/>
    </location>
</feature>
<dbReference type="InterPro" id="IPR001647">
    <property type="entry name" value="HTH_TetR"/>
</dbReference>
<reference evidence="6 7" key="1">
    <citation type="submission" date="2017-10" db="EMBL/GenBank/DDBJ databases">
        <authorList>
            <person name="Regsiter A."/>
            <person name="William W."/>
        </authorList>
    </citation>
    <scope>NUCLEOTIDE SEQUENCE [LARGE SCALE GENOMIC DNA]</scope>
    <source>
        <strain evidence="6 7">CFBP6991</strain>
    </source>
</reference>
<gene>
    <name evidence="6" type="ORF">XFF6991_490137</name>
</gene>
<dbReference type="AlphaFoldDB" id="A0A7Z7NJ42"/>
<evidence type="ECO:0000256" key="2">
    <source>
        <dbReference type="ARBA" id="ARBA00023125"/>
    </source>
</evidence>